<dbReference type="InterPro" id="IPR036097">
    <property type="entry name" value="HisK_dim/P_sf"/>
</dbReference>
<name>A0ABT7BRC0_9CYAN</name>
<dbReference type="InterPro" id="IPR003661">
    <property type="entry name" value="HisK_dim/P_dom"/>
</dbReference>
<dbReference type="PROSITE" id="PS50109">
    <property type="entry name" value="HIS_KIN"/>
    <property type="match status" value="1"/>
</dbReference>
<keyword evidence="11" id="KW-1185">Reference proteome</keyword>
<evidence type="ECO:0000313" key="10">
    <source>
        <dbReference type="EMBL" id="MDJ1181721.1"/>
    </source>
</evidence>
<dbReference type="PROSITE" id="PS50046">
    <property type="entry name" value="PHYTOCHROME_2"/>
    <property type="match status" value="2"/>
</dbReference>
<dbReference type="PANTHER" id="PTHR43065">
    <property type="entry name" value="SENSOR HISTIDINE KINASE"/>
    <property type="match status" value="1"/>
</dbReference>
<gene>
    <name evidence="10" type="ORF">PMH09_00810</name>
</gene>
<dbReference type="InterPro" id="IPR003018">
    <property type="entry name" value="GAF"/>
</dbReference>
<dbReference type="SMART" id="SM00387">
    <property type="entry name" value="HATPase_c"/>
    <property type="match status" value="1"/>
</dbReference>
<dbReference type="CDD" id="cd00082">
    <property type="entry name" value="HisKA"/>
    <property type="match status" value="1"/>
</dbReference>
<dbReference type="PRINTS" id="PR00344">
    <property type="entry name" value="BCTRLSENSOR"/>
</dbReference>
<dbReference type="PANTHER" id="PTHR43065:SF48">
    <property type="entry name" value="HISTIDINE KINASE"/>
    <property type="match status" value="1"/>
</dbReference>
<evidence type="ECO:0000256" key="7">
    <source>
        <dbReference type="SAM" id="Coils"/>
    </source>
</evidence>
<dbReference type="Gene3D" id="3.30.450.40">
    <property type="match status" value="2"/>
</dbReference>
<dbReference type="InterPro" id="IPR016132">
    <property type="entry name" value="Phyto_chromo_attachment"/>
</dbReference>
<evidence type="ECO:0000259" key="8">
    <source>
        <dbReference type="PROSITE" id="PS50046"/>
    </source>
</evidence>
<dbReference type="InterPro" id="IPR004358">
    <property type="entry name" value="Sig_transdc_His_kin-like_C"/>
</dbReference>
<comment type="caution">
    <text evidence="10">The sequence shown here is derived from an EMBL/GenBank/DDBJ whole genome shotgun (WGS) entry which is preliminary data.</text>
</comment>
<feature type="domain" description="Histidine kinase" evidence="9">
    <location>
        <begin position="415"/>
        <end position="674"/>
    </location>
</feature>
<dbReference type="Proteomes" id="UP001232992">
    <property type="component" value="Unassembled WGS sequence"/>
</dbReference>
<sequence length="674" mass="76266">MSAPQSPQSPQSPKSFNSLQQTAYQLASCTDRLFEEIEQQQALAKILDNIRSSFDVRTIFKTTAREIRHLLNADRVALFQFAPDSGYNTGEFVWEDISPEWPSALGFQVDDRWFGSQFVADYIEGKIQTVTNIYETELSNFQLEFLQQFQIKAYLIVPVIQENKLWGLLDIHQCSQPRRWKLNEIDFIRKIANYFAIALQQAGEREQAINRQKSLVKIVGKIQQSFDWSEICQTTTEEVRLLLNVDRAAVFRFNPDWSGDFVFESVASGWNPLVGVSPVIEDTYLMETQGGRYADRESFAVADIYTVGHSDCHIELLEQFQAKAYAIAPIFQGKKLWGLLAVFQNSRSRQWKEDEVELLVQLGDQLAIALQQAEFVAQIQAQSTQLEQMLAEVQQSQLQLVQHEKMASLGQLVAGIAHEINNPVNFIYGNLSHVQTYTNDLLNIGNFYQDYESKSAEEIAEFQEDLEEMELEFIVEDLPKTLASMKLGADRIRDLVLSLRNFSRLDEAEVKAVDLHEGINSTLLILGHRIKSVKEKAAIEIIKDYGNIPCLNCYPAQLNQVFMNLLANALDSLEEKSDRDLFAQDTNPQICIRTRSSDDGAIAITISDNGMGIEEEALSRIFDRFFTTKSLGKGTGLGLALCQDIIIEQHGGTINARSTVGEGAEFEITLPIHQ</sequence>
<comment type="catalytic activity">
    <reaction evidence="1">
        <text>ATP + protein L-histidine = ADP + protein N-phospho-L-histidine.</text>
        <dbReference type="EC" id="2.7.13.3"/>
    </reaction>
</comment>
<dbReference type="InterPro" id="IPR005467">
    <property type="entry name" value="His_kinase_dom"/>
</dbReference>
<dbReference type="EC" id="2.7.13.3" evidence="3"/>
<protein>
    <recommendedName>
        <fullName evidence="3">histidine kinase</fullName>
        <ecNumber evidence="3">2.7.13.3</ecNumber>
    </recommendedName>
</protein>
<dbReference type="SUPFAM" id="SSF47384">
    <property type="entry name" value="Homodimeric domain of signal transducing histidine kinase"/>
    <property type="match status" value="1"/>
</dbReference>
<evidence type="ECO:0000256" key="6">
    <source>
        <dbReference type="ARBA" id="ARBA00023012"/>
    </source>
</evidence>
<keyword evidence="6" id="KW-0902">Two-component regulatory system</keyword>
<dbReference type="EMBL" id="JAQOSQ010000001">
    <property type="protein sequence ID" value="MDJ1181721.1"/>
    <property type="molecule type" value="Genomic_DNA"/>
</dbReference>
<evidence type="ECO:0000256" key="1">
    <source>
        <dbReference type="ARBA" id="ARBA00000085"/>
    </source>
</evidence>
<reference evidence="10 11" key="1">
    <citation type="submission" date="2023-01" db="EMBL/GenBank/DDBJ databases">
        <title>Novel diversity within Roseofilum (Cyanobacteria; Desertifilaceae) from marine benthic mats with descriptions of four novel species.</title>
        <authorList>
            <person name="Wang Y."/>
            <person name="Berthold D.E."/>
            <person name="Hu J."/>
            <person name="Lefler F.W."/>
            <person name="Laughinghouse H.D. IV."/>
        </authorList>
    </citation>
    <scope>NUCLEOTIDE SEQUENCE [LARGE SCALE GENOMIC DNA]</scope>
    <source>
        <strain evidence="10 11">BLCC-M143</strain>
    </source>
</reference>
<evidence type="ECO:0000256" key="4">
    <source>
        <dbReference type="ARBA" id="ARBA00022553"/>
    </source>
</evidence>
<dbReference type="Pfam" id="PF01590">
    <property type="entry name" value="GAF"/>
    <property type="match status" value="2"/>
</dbReference>
<comment type="similarity">
    <text evidence="2">In the N-terminal section; belongs to the phytochrome family.</text>
</comment>
<dbReference type="SUPFAM" id="SSF55874">
    <property type="entry name" value="ATPase domain of HSP90 chaperone/DNA topoisomerase II/histidine kinase"/>
    <property type="match status" value="1"/>
</dbReference>
<dbReference type="SMART" id="SM00065">
    <property type="entry name" value="GAF"/>
    <property type="match status" value="2"/>
</dbReference>
<evidence type="ECO:0000256" key="5">
    <source>
        <dbReference type="ARBA" id="ARBA00022777"/>
    </source>
</evidence>
<feature type="domain" description="Phytochrome chromophore attachment site" evidence="8">
    <location>
        <begin position="227"/>
        <end position="365"/>
    </location>
</feature>
<evidence type="ECO:0000256" key="2">
    <source>
        <dbReference type="ARBA" id="ARBA00006402"/>
    </source>
</evidence>
<evidence type="ECO:0000259" key="9">
    <source>
        <dbReference type="PROSITE" id="PS50109"/>
    </source>
</evidence>
<dbReference type="Gene3D" id="3.30.565.10">
    <property type="entry name" value="Histidine kinase-like ATPase, C-terminal domain"/>
    <property type="match status" value="1"/>
</dbReference>
<dbReference type="RefSeq" id="WP_283756375.1">
    <property type="nucleotide sequence ID" value="NZ_JAQOSQ010000001.1"/>
</dbReference>
<dbReference type="SUPFAM" id="SSF55781">
    <property type="entry name" value="GAF domain-like"/>
    <property type="match status" value="2"/>
</dbReference>
<keyword evidence="5" id="KW-0418">Kinase</keyword>
<proteinExistence type="inferred from homology"/>
<organism evidence="10 11">
    <name type="scientific">Roseofilum casamattae BLCC-M143</name>
    <dbReference type="NCBI Taxonomy" id="3022442"/>
    <lineage>
        <taxon>Bacteria</taxon>
        <taxon>Bacillati</taxon>
        <taxon>Cyanobacteriota</taxon>
        <taxon>Cyanophyceae</taxon>
        <taxon>Desertifilales</taxon>
        <taxon>Desertifilaceae</taxon>
        <taxon>Roseofilum</taxon>
        <taxon>Roseofilum casamattae</taxon>
    </lineage>
</organism>
<dbReference type="Pfam" id="PF02518">
    <property type="entry name" value="HATPase_c"/>
    <property type="match status" value="1"/>
</dbReference>
<evidence type="ECO:0000256" key="3">
    <source>
        <dbReference type="ARBA" id="ARBA00012438"/>
    </source>
</evidence>
<keyword evidence="5" id="KW-0808">Transferase</keyword>
<dbReference type="Gene3D" id="1.10.287.130">
    <property type="match status" value="1"/>
</dbReference>
<feature type="coiled-coil region" evidence="7">
    <location>
        <begin position="376"/>
        <end position="406"/>
    </location>
</feature>
<feature type="domain" description="Phytochrome chromophore attachment site" evidence="8">
    <location>
        <begin position="55"/>
        <end position="194"/>
    </location>
</feature>
<dbReference type="SMART" id="SM00388">
    <property type="entry name" value="HisKA"/>
    <property type="match status" value="1"/>
</dbReference>
<keyword evidence="7" id="KW-0175">Coiled coil</keyword>
<keyword evidence="4" id="KW-0597">Phosphoprotein</keyword>
<dbReference type="InterPro" id="IPR029016">
    <property type="entry name" value="GAF-like_dom_sf"/>
</dbReference>
<evidence type="ECO:0000313" key="11">
    <source>
        <dbReference type="Proteomes" id="UP001232992"/>
    </source>
</evidence>
<dbReference type="InterPro" id="IPR036890">
    <property type="entry name" value="HATPase_C_sf"/>
</dbReference>
<accession>A0ABT7BRC0</accession>
<dbReference type="InterPro" id="IPR003594">
    <property type="entry name" value="HATPase_dom"/>
</dbReference>